<name>A0ABQ6AQD6_9BRAD</name>
<dbReference type="EMBL" id="BSOW01000002">
    <property type="protein sequence ID" value="GLR83771.1"/>
    <property type="molecule type" value="Genomic_DNA"/>
</dbReference>
<comment type="caution">
    <text evidence="1">The sequence shown here is derived from an EMBL/GenBank/DDBJ whole genome shotgun (WGS) entry which is preliminary data.</text>
</comment>
<evidence type="ECO:0000313" key="1">
    <source>
        <dbReference type="EMBL" id="GLR83771.1"/>
    </source>
</evidence>
<accession>A0ABQ6AQD6</accession>
<proteinExistence type="predicted"/>
<organism evidence="1 2">
    <name type="scientific">Bradyrhizobium iriomotense</name>
    <dbReference type="NCBI Taxonomy" id="441950"/>
    <lineage>
        <taxon>Bacteria</taxon>
        <taxon>Pseudomonadati</taxon>
        <taxon>Pseudomonadota</taxon>
        <taxon>Alphaproteobacteria</taxon>
        <taxon>Hyphomicrobiales</taxon>
        <taxon>Nitrobacteraceae</taxon>
        <taxon>Bradyrhizobium</taxon>
    </lineage>
</organism>
<sequence>MTFQLSILKILAGQPHGRATLAVLKDYLAVLFTSGPEWTARMKRLAKRAPDLDIFGQKLITRESGEWIITEEGRAYLALLEEEAVLGRSGESARKDY</sequence>
<gene>
    <name evidence="1" type="ORF">GCM10007857_04810</name>
</gene>
<evidence type="ECO:0008006" key="3">
    <source>
        <dbReference type="Google" id="ProtNLM"/>
    </source>
</evidence>
<dbReference type="Proteomes" id="UP001156905">
    <property type="component" value="Unassembled WGS sequence"/>
</dbReference>
<dbReference type="RefSeq" id="WP_284260625.1">
    <property type="nucleotide sequence ID" value="NZ_BSOW01000002.1"/>
</dbReference>
<reference evidence="2" key="1">
    <citation type="journal article" date="2019" name="Int. J. Syst. Evol. Microbiol.">
        <title>The Global Catalogue of Microorganisms (GCM) 10K type strain sequencing project: providing services to taxonomists for standard genome sequencing and annotation.</title>
        <authorList>
            <consortium name="The Broad Institute Genomics Platform"/>
            <consortium name="The Broad Institute Genome Sequencing Center for Infectious Disease"/>
            <person name="Wu L."/>
            <person name="Ma J."/>
        </authorList>
    </citation>
    <scope>NUCLEOTIDE SEQUENCE [LARGE SCALE GENOMIC DNA]</scope>
    <source>
        <strain evidence="2">NBRC 102520</strain>
    </source>
</reference>
<evidence type="ECO:0000313" key="2">
    <source>
        <dbReference type="Proteomes" id="UP001156905"/>
    </source>
</evidence>
<keyword evidence="2" id="KW-1185">Reference proteome</keyword>
<protein>
    <recommendedName>
        <fullName evidence="3">Restriction system protein Mrr-like N-terminal domain-containing protein</fullName>
    </recommendedName>
</protein>